<feature type="transmembrane region" description="Helical" evidence="1">
    <location>
        <begin position="206"/>
        <end position="226"/>
    </location>
</feature>
<accession>X6P6N2</accession>
<dbReference type="EMBL" id="ASPP01003528">
    <property type="protein sequence ID" value="ETO33277.1"/>
    <property type="molecule type" value="Genomic_DNA"/>
</dbReference>
<keyword evidence="3" id="KW-1185">Reference proteome</keyword>
<keyword evidence="1" id="KW-1133">Transmembrane helix</keyword>
<dbReference type="Proteomes" id="UP000023152">
    <property type="component" value="Unassembled WGS sequence"/>
</dbReference>
<keyword evidence="1" id="KW-0472">Membrane</keyword>
<dbReference type="AlphaFoldDB" id="X6P6N2"/>
<evidence type="ECO:0000313" key="3">
    <source>
        <dbReference type="Proteomes" id="UP000023152"/>
    </source>
</evidence>
<gene>
    <name evidence="2" type="ORF">RFI_03832</name>
</gene>
<organism evidence="2 3">
    <name type="scientific">Reticulomyxa filosa</name>
    <dbReference type="NCBI Taxonomy" id="46433"/>
    <lineage>
        <taxon>Eukaryota</taxon>
        <taxon>Sar</taxon>
        <taxon>Rhizaria</taxon>
        <taxon>Retaria</taxon>
        <taxon>Foraminifera</taxon>
        <taxon>Monothalamids</taxon>
        <taxon>Reticulomyxidae</taxon>
        <taxon>Reticulomyxa</taxon>
    </lineage>
</organism>
<evidence type="ECO:0000256" key="1">
    <source>
        <dbReference type="SAM" id="Phobius"/>
    </source>
</evidence>
<protein>
    <submittedName>
        <fullName evidence="2">Uncharacterized protein</fullName>
    </submittedName>
</protein>
<name>X6P6N2_RETFI</name>
<sequence length="230" mass="27031">MYSKPRAKVEMELLDIRDAIVQSQWDNSVLIHFRCGDIIYRSIPYFGLLTLSFYLEAFQISFFLDTLNAVFFPKWHFHILYNTTIDGDFYRLSAFRHVICSMSSFCLGATIANGNNVIIPAFGPYYFQYFSHEHDQKITKQNFTFGYSFFDTFVAKYVLLSTHRLLDNRNKTFLNAVFRYSPGDSANLYRNDFENMSIFLIFYKKHAFFVDTIIAVLLAGFFETVLDYLL</sequence>
<evidence type="ECO:0000313" key="2">
    <source>
        <dbReference type="EMBL" id="ETO33277.1"/>
    </source>
</evidence>
<comment type="caution">
    <text evidence="2">The sequence shown here is derived from an EMBL/GenBank/DDBJ whole genome shotgun (WGS) entry which is preliminary data.</text>
</comment>
<reference evidence="2 3" key="1">
    <citation type="journal article" date="2013" name="Curr. Biol.">
        <title>The Genome of the Foraminiferan Reticulomyxa filosa.</title>
        <authorList>
            <person name="Glockner G."/>
            <person name="Hulsmann N."/>
            <person name="Schleicher M."/>
            <person name="Noegel A.A."/>
            <person name="Eichinger L."/>
            <person name="Gallinger C."/>
            <person name="Pawlowski J."/>
            <person name="Sierra R."/>
            <person name="Euteneuer U."/>
            <person name="Pillet L."/>
            <person name="Moustafa A."/>
            <person name="Platzer M."/>
            <person name="Groth M."/>
            <person name="Szafranski K."/>
            <person name="Schliwa M."/>
        </authorList>
    </citation>
    <scope>NUCLEOTIDE SEQUENCE [LARGE SCALE GENOMIC DNA]</scope>
</reference>
<proteinExistence type="predicted"/>
<keyword evidence="1" id="KW-0812">Transmembrane</keyword>